<protein>
    <recommendedName>
        <fullName evidence="4">Protein kinase domain-containing protein</fullName>
    </recommendedName>
</protein>
<evidence type="ECO:0000256" key="1">
    <source>
        <dbReference type="SAM" id="MobiDB-lite"/>
    </source>
</evidence>
<organism evidence="2 3">
    <name type="scientific">Sclerotinia nivalis</name>
    <dbReference type="NCBI Taxonomy" id="352851"/>
    <lineage>
        <taxon>Eukaryota</taxon>
        <taxon>Fungi</taxon>
        <taxon>Dikarya</taxon>
        <taxon>Ascomycota</taxon>
        <taxon>Pezizomycotina</taxon>
        <taxon>Leotiomycetes</taxon>
        <taxon>Helotiales</taxon>
        <taxon>Sclerotiniaceae</taxon>
        <taxon>Sclerotinia</taxon>
    </lineage>
</organism>
<dbReference type="EMBL" id="JAPEIS010000009">
    <property type="protein sequence ID" value="KAJ8063408.1"/>
    <property type="molecule type" value="Genomic_DNA"/>
</dbReference>
<name>A0A9X0DJV3_9HELO</name>
<keyword evidence="3" id="KW-1185">Reference proteome</keyword>
<dbReference type="InterPro" id="IPR011009">
    <property type="entry name" value="Kinase-like_dom_sf"/>
</dbReference>
<feature type="compositionally biased region" description="Basic and acidic residues" evidence="1">
    <location>
        <begin position="110"/>
        <end position="128"/>
    </location>
</feature>
<dbReference type="SUPFAM" id="SSF56112">
    <property type="entry name" value="Protein kinase-like (PK-like)"/>
    <property type="match status" value="1"/>
</dbReference>
<comment type="caution">
    <text evidence="2">The sequence shown here is derived from an EMBL/GenBank/DDBJ whole genome shotgun (WGS) entry which is preliminary data.</text>
</comment>
<evidence type="ECO:0000313" key="3">
    <source>
        <dbReference type="Proteomes" id="UP001152300"/>
    </source>
</evidence>
<proteinExistence type="predicted"/>
<dbReference type="OrthoDB" id="3559253at2759"/>
<feature type="region of interest" description="Disordered" evidence="1">
    <location>
        <begin position="110"/>
        <end position="146"/>
    </location>
</feature>
<dbReference type="Proteomes" id="UP001152300">
    <property type="component" value="Unassembled WGS sequence"/>
</dbReference>
<accession>A0A9X0DJV3</accession>
<evidence type="ECO:0008006" key="4">
    <source>
        <dbReference type="Google" id="ProtNLM"/>
    </source>
</evidence>
<sequence>MTVIPTATYNGLPTLVLSEIIGRRLFDITMKHGEDEEFKRKLEEVYKALTRYGVVHGDTKLDNAIDVGDRVMLIDLEQAEIDETEWERSTNKGNARGLLRDLQLNRQCEDEARQREEKRLKEKAEVKAERRKYSRKSPIYHSSNIY</sequence>
<reference evidence="2" key="1">
    <citation type="submission" date="2022-11" db="EMBL/GenBank/DDBJ databases">
        <title>Genome Resource of Sclerotinia nivalis Strain SnTB1, a Plant Pathogen Isolated from American Ginseng.</title>
        <authorList>
            <person name="Fan S."/>
        </authorList>
    </citation>
    <scope>NUCLEOTIDE SEQUENCE</scope>
    <source>
        <strain evidence="2">SnTB1</strain>
    </source>
</reference>
<gene>
    <name evidence="2" type="ORF">OCU04_008628</name>
</gene>
<evidence type="ECO:0000313" key="2">
    <source>
        <dbReference type="EMBL" id="KAJ8063408.1"/>
    </source>
</evidence>
<dbReference type="AlphaFoldDB" id="A0A9X0DJV3"/>